<feature type="coiled-coil region" evidence="1">
    <location>
        <begin position="40"/>
        <end position="67"/>
    </location>
</feature>
<evidence type="ECO:0000313" key="3">
    <source>
        <dbReference type="Proteomes" id="UP000178432"/>
    </source>
</evidence>
<dbReference type="AlphaFoldDB" id="A0A1G1Y4F9"/>
<evidence type="ECO:0000313" key="2">
    <source>
        <dbReference type="EMBL" id="OGY47064.1"/>
    </source>
</evidence>
<organism evidence="2 3">
    <name type="scientific">Candidatus Buchananbacteria bacterium RIFCSPHIGHO2_01_FULL_46_12</name>
    <dbReference type="NCBI Taxonomy" id="1797536"/>
    <lineage>
        <taxon>Bacteria</taxon>
        <taxon>Candidatus Buchananiibacteriota</taxon>
    </lineage>
</organism>
<proteinExistence type="predicted"/>
<name>A0A1G1Y4F9_9BACT</name>
<protein>
    <recommendedName>
        <fullName evidence="4">Cell division protein FtsL</fullName>
    </recommendedName>
</protein>
<dbReference type="Proteomes" id="UP000178432">
    <property type="component" value="Unassembled WGS sequence"/>
</dbReference>
<gene>
    <name evidence="2" type="ORF">A2663_03975</name>
</gene>
<accession>A0A1G1Y4F9</accession>
<evidence type="ECO:0008006" key="4">
    <source>
        <dbReference type="Google" id="ProtNLM"/>
    </source>
</evidence>
<evidence type="ECO:0000256" key="1">
    <source>
        <dbReference type="SAM" id="Coils"/>
    </source>
</evidence>
<reference evidence="2 3" key="1">
    <citation type="journal article" date="2016" name="Nat. Commun.">
        <title>Thousands of microbial genomes shed light on interconnected biogeochemical processes in an aquifer system.</title>
        <authorList>
            <person name="Anantharaman K."/>
            <person name="Brown C.T."/>
            <person name="Hug L.A."/>
            <person name="Sharon I."/>
            <person name="Castelle C.J."/>
            <person name="Probst A.J."/>
            <person name="Thomas B.C."/>
            <person name="Singh A."/>
            <person name="Wilkins M.J."/>
            <person name="Karaoz U."/>
            <person name="Brodie E.L."/>
            <person name="Williams K.H."/>
            <person name="Hubbard S.S."/>
            <person name="Banfield J.F."/>
        </authorList>
    </citation>
    <scope>NUCLEOTIDE SEQUENCE [LARGE SCALE GENOMIC DNA]</scope>
</reference>
<sequence>MIRNEKPKSKISWKTKAVFLALLIGLVFIIMNFSRGFQKNRQINREIGGLKAEIGQLEKDNLELKQMVDYFNSTAYIEEKARVDLGLKKEGEKVVVIADSAKNKLAQNKTEAAAEKPKTNPQKWWQYFFE</sequence>
<keyword evidence="1" id="KW-0175">Coiled coil</keyword>
<comment type="caution">
    <text evidence="2">The sequence shown here is derived from an EMBL/GenBank/DDBJ whole genome shotgun (WGS) entry which is preliminary data.</text>
</comment>
<dbReference type="InterPro" id="IPR007060">
    <property type="entry name" value="FtsL/DivIC"/>
</dbReference>
<dbReference type="Pfam" id="PF04977">
    <property type="entry name" value="DivIC"/>
    <property type="match status" value="1"/>
</dbReference>
<dbReference type="EMBL" id="MHIF01000048">
    <property type="protein sequence ID" value="OGY47064.1"/>
    <property type="molecule type" value="Genomic_DNA"/>
</dbReference>